<proteinExistence type="predicted"/>
<feature type="non-terminal residue" evidence="1">
    <location>
        <position position="51"/>
    </location>
</feature>
<comment type="caution">
    <text evidence="1">The sequence shown here is derived from an EMBL/GenBank/DDBJ whole genome shotgun (WGS) entry which is preliminary data.</text>
</comment>
<gene>
    <name evidence="1" type="ORF">FHK98_19695</name>
</gene>
<sequence length="51" mass="5633">MPWSVKGVDADARETAKEAARRAGMTLGEWLNAMIAENAAETEREQREATL</sequence>
<evidence type="ECO:0000313" key="1">
    <source>
        <dbReference type="EMBL" id="MBA4467416.1"/>
    </source>
</evidence>
<dbReference type="Proteomes" id="UP000538075">
    <property type="component" value="Unassembled WGS sequence"/>
</dbReference>
<accession>A0A838WPD9</accession>
<protein>
    <submittedName>
        <fullName evidence="1">Uncharacterized protein</fullName>
    </submittedName>
</protein>
<dbReference type="EMBL" id="VDFG01001331">
    <property type="protein sequence ID" value="MBA4467416.1"/>
    <property type="molecule type" value="Genomic_DNA"/>
</dbReference>
<name>A0A838WPD9_9CYAN</name>
<dbReference type="AlphaFoldDB" id="A0A838WPD9"/>
<reference evidence="1 2" key="1">
    <citation type="journal article" date="2020" name="J. Appl. Phycol.">
        <title>Morphological changes and genome evolution in Raphidiopsis raciborskii CS-506 after 23 years in culture.</title>
        <authorList>
            <person name="Willis A."/>
            <person name="Bent S.J."/>
            <person name="Jameson I.D."/>
        </authorList>
    </citation>
    <scope>NUCLEOTIDE SEQUENCE [LARGE SCALE GENOMIC DNA]</scope>
    <source>
        <strain evidence="1 2">CS-506_A</strain>
    </source>
</reference>
<evidence type="ECO:0000313" key="2">
    <source>
        <dbReference type="Proteomes" id="UP000538075"/>
    </source>
</evidence>
<organism evidence="1 2">
    <name type="scientific">Cylindrospermopsis raciborskii CS-506_A</name>
    <dbReference type="NCBI Taxonomy" id="2585140"/>
    <lineage>
        <taxon>Bacteria</taxon>
        <taxon>Bacillati</taxon>
        <taxon>Cyanobacteriota</taxon>
        <taxon>Cyanophyceae</taxon>
        <taxon>Nostocales</taxon>
        <taxon>Aphanizomenonaceae</taxon>
        <taxon>Cylindrospermopsis</taxon>
    </lineage>
</organism>